<dbReference type="OrthoDB" id="48150at2759"/>
<evidence type="ECO:0000313" key="2">
    <source>
        <dbReference type="EMBL" id="OEU22176.1"/>
    </source>
</evidence>
<proteinExistence type="predicted"/>
<sequence length="259" mass="29053">MERSMGGRFLGQSDHGSGYPDGRPQGIGGSGSSRNVSGRTASALGSAKMPPFGLSGENSTDAMNNAMNFLGQFDKEYYARDPANAAIPKLVLDEDHLLLTNYFFYLMKQLRLCRFTENDRKTRGGKREKIKIGYGGLQCIHCADLPMSRKFFWSNVDRLANSFAEIPGHVLKCRRCPQKNKDALMRLKQGHPDQMSKLPRGSQKIFFRRMWRRLHDGDPQDEDEDTPTMQVPSPQAAMLPLENRRPPIAAIATSPDKSM</sequence>
<feature type="region of interest" description="Disordered" evidence="1">
    <location>
        <begin position="1"/>
        <end position="57"/>
    </location>
</feature>
<name>A0A1E7FVK8_9STRA</name>
<dbReference type="InParanoid" id="A0A1E7FVK8"/>
<evidence type="ECO:0000256" key="1">
    <source>
        <dbReference type="SAM" id="MobiDB-lite"/>
    </source>
</evidence>
<dbReference type="EMBL" id="KV784353">
    <property type="protein sequence ID" value="OEU22176.1"/>
    <property type="molecule type" value="Genomic_DNA"/>
</dbReference>
<protein>
    <submittedName>
        <fullName evidence="2">Uncharacterized protein</fullName>
    </submittedName>
</protein>
<evidence type="ECO:0000313" key="3">
    <source>
        <dbReference type="Proteomes" id="UP000095751"/>
    </source>
</evidence>
<feature type="region of interest" description="Disordered" evidence="1">
    <location>
        <begin position="216"/>
        <end position="259"/>
    </location>
</feature>
<organism evidence="2 3">
    <name type="scientific">Fragilariopsis cylindrus CCMP1102</name>
    <dbReference type="NCBI Taxonomy" id="635003"/>
    <lineage>
        <taxon>Eukaryota</taxon>
        <taxon>Sar</taxon>
        <taxon>Stramenopiles</taxon>
        <taxon>Ochrophyta</taxon>
        <taxon>Bacillariophyta</taxon>
        <taxon>Bacillariophyceae</taxon>
        <taxon>Bacillariophycidae</taxon>
        <taxon>Bacillariales</taxon>
        <taxon>Bacillariaceae</taxon>
        <taxon>Fragilariopsis</taxon>
    </lineage>
</organism>
<dbReference type="Proteomes" id="UP000095751">
    <property type="component" value="Unassembled WGS sequence"/>
</dbReference>
<dbReference type="KEGG" id="fcy:FRACYDRAFT_267179"/>
<dbReference type="AlphaFoldDB" id="A0A1E7FVK8"/>
<feature type="non-terminal residue" evidence="2">
    <location>
        <position position="259"/>
    </location>
</feature>
<gene>
    <name evidence="2" type="ORF">FRACYDRAFT_267179</name>
</gene>
<keyword evidence="3" id="KW-1185">Reference proteome</keyword>
<reference evidence="2 3" key="1">
    <citation type="submission" date="2016-09" db="EMBL/GenBank/DDBJ databases">
        <title>Extensive genetic diversity and differential bi-allelic expression allows diatom success in the polar Southern Ocean.</title>
        <authorList>
            <consortium name="DOE Joint Genome Institute"/>
            <person name="Mock T."/>
            <person name="Otillar R.P."/>
            <person name="Strauss J."/>
            <person name="Dupont C."/>
            <person name="Frickenhaus S."/>
            <person name="Maumus F."/>
            <person name="Mcmullan M."/>
            <person name="Sanges R."/>
            <person name="Schmutz J."/>
            <person name="Toseland A."/>
            <person name="Valas R."/>
            <person name="Veluchamy A."/>
            <person name="Ward B.J."/>
            <person name="Allen A."/>
            <person name="Barry K."/>
            <person name="Falciatore A."/>
            <person name="Ferrante M."/>
            <person name="Fortunato A.E."/>
            <person name="Gloeckner G."/>
            <person name="Gruber A."/>
            <person name="Hipkin R."/>
            <person name="Janech M."/>
            <person name="Kroth P."/>
            <person name="Leese F."/>
            <person name="Lindquist E."/>
            <person name="Lyon B.R."/>
            <person name="Martin J."/>
            <person name="Mayer C."/>
            <person name="Parker M."/>
            <person name="Quesneville H."/>
            <person name="Raymond J."/>
            <person name="Uhlig C."/>
            <person name="Valentin K.U."/>
            <person name="Worden A.Z."/>
            <person name="Armbrust E.V."/>
            <person name="Bowler C."/>
            <person name="Green B."/>
            <person name="Moulton V."/>
            <person name="Van Oosterhout C."/>
            <person name="Grigoriev I."/>
        </authorList>
    </citation>
    <scope>NUCLEOTIDE SEQUENCE [LARGE SCALE GENOMIC DNA]</scope>
    <source>
        <strain evidence="2 3">CCMP1102</strain>
    </source>
</reference>
<accession>A0A1E7FVK8</accession>